<evidence type="ECO:0000313" key="5">
    <source>
        <dbReference type="EMBL" id="CBJ26638.1"/>
    </source>
</evidence>
<dbReference type="Gene3D" id="2.60.120.430">
    <property type="entry name" value="Galactose-binding lectin"/>
    <property type="match status" value="1"/>
</dbReference>
<dbReference type="Pfam" id="PF13460">
    <property type="entry name" value="NAD_binding_10"/>
    <property type="match status" value="1"/>
</dbReference>
<dbReference type="SUPFAM" id="SSF49785">
    <property type="entry name" value="Galactose-binding domain-like"/>
    <property type="match status" value="1"/>
</dbReference>
<dbReference type="Gene3D" id="3.40.50.720">
    <property type="entry name" value="NAD(P)-binding Rossmann-like Domain"/>
    <property type="match status" value="2"/>
</dbReference>
<evidence type="ECO:0000259" key="4">
    <source>
        <dbReference type="Pfam" id="PF13460"/>
    </source>
</evidence>
<dbReference type="EMBL" id="FN648597">
    <property type="protein sequence ID" value="CBJ26638.1"/>
    <property type="molecule type" value="Genomic_DNA"/>
</dbReference>
<dbReference type="eggNOG" id="KOG1203">
    <property type="taxonomic scope" value="Eukaryota"/>
</dbReference>
<proteinExistence type="predicted"/>
<dbReference type="InterPro" id="IPR016040">
    <property type="entry name" value="NAD(P)-bd_dom"/>
</dbReference>
<feature type="domain" description="NAD(P)-binding" evidence="4">
    <location>
        <begin position="360"/>
        <end position="454"/>
    </location>
</feature>
<dbReference type="STRING" id="2880.D7G0B1"/>
<sequence>MSEEGSGAEEDDVERIGLKLPEIANPFKKAFDAGQNLRSTLADTLGQITGTASPLEGVKIRSLEEYEKRLYSPFDSEEEVPTVLVVGATGEMGRVVVRKLLLRGFSVRVLVRNLYSSTLDLLGTGATFAQGDLTNYRSIVDAVSGVDKVIFCAQARDPEQAELVEFEGLRNLLAAFQDQRVALYGDPYSTKKTLFRFNREADRELWAVDQDSQQSAMWKSNKFGYGTFGSTRMYESGYATVESQQIKLNLSGFSGLAVRCCGDGKPYRFILRDKQYEENGIQFETVIQTKPNKWQTHRLPFSAFDAYLYGQVVQAEAGMEVDRASVQQLAIGYKREPVDPFNFILSLHFVKVYRTQIEPEFIYVSSAGVPPMTDSNYDRILDTLKHESPKCYYNARGEELLRKSGLTYTIIRVEGFNNLPGGIQAIEIKQDPENVSKVSRADAAEITVQCLLDPRACNLALYTTTARQAPSAANPDQKMTTQLSRLRPNT</sequence>
<dbReference type="InParanoid" id="D7G0B1"/>
<dbReference type="PANTHER" id="PTHR15020:SF47">
    <property type="entry name" value="NAD(P)-BINDING DOMAIN-CONTAINING PROTEIN"/>
    <property type="match status" value="1"/>
</dbReference>
<dbReference type="OMA" id="HTMTIRF"/>
<organism evidence="5 6">
    <name type="scientific">Ectocarpus siliculosus</name>
    <name type="common">Brown alga</name>
    <name type="synonym">Conferva siliculosa</name>
    <dbReference type="NCBI Taxonomy" id="2880"/>
    <lineage>
        <taxon>Eukaryota</taxon>
        <taxon>Sar</taxon>
        <taxon>Stramenopiles</taxon>
        <taxon>Ochrophyta</taxon>
        <taxon>PX clade</taxon>
        <taxon>Phaeophyceae</taxon>
        <taxon>Ectocarpales</taxon>
        <taxon>Ectocarpaceae</taxon>
        <taxon>Ectocarpus</taxon>
    </lineage>
</organism>
<accession>D7G0B1</accession>
<name>D7G0B1_ECTSI</name>
<dbReference type="SUPFAM" id="SSF51735">
    <property type="entry name" value="NAD(P)-binding Rossmann-fold domains"/>
    <property type="match status" value="1"/>
</dbReference>
<dbReference type="Pfam" id="PF05368">
    <property type="entry name" value="NmrA"/>
    <property type="match status" value="1"/>
</dbReference>
<dbReference type="EMBL" id="FN649740">
    <property type="protein sequence ID" value="CBJ26638.1"/>
    <property type="molecule type" value="Genomic_DNA"/>
</dbReference>
<feature type="domain" description="NADH:ubiquinone oxidoreductase intermediate-associated protein 30" evidence="3">
    <location>
        <begin position="234"/>
        <end position="342"/>
    </location>
</feature>
<dbReference type="Pfam" id="PF08547">
    <property type="entry name" value="CIA30"/>
    <property type="match status" value="1"/>
</dbReference>
<dbReference type="InterPro" id="IPR036291">
    <property type="entry name" value="NAD(P)-bd_dom_sf"/>
</dbReference>
<dbReference type="InterPro" id="IPR008979">
    <property type="entry name" value="Galactose-bd-like_sf"/>
</dbReference>
<feature type="compositionally biased region" description="Polar residues" evidence="1">
    <location>
        <begin position="477"/>
        <end position="490"/>
    </location>
</feature>
<protein>
    <recommendedName>
        <fullName evidence="7">NAD(P)-binding domain-containing protein</fullName>
    </recommendedName>
</protein>
<gene>
    <name evidence="5" type="ORF">Esi_0040_0014</name>
</gene>
<feature type="domain" description="NmrA-like" evidence="2">
    <location>
        <begin position="82"/>
        <end position="154"/>
    </location>
</feature>
<evidence type="ECO:0000313" key="6">
    <source>
        <dbReference type="Proteomes" id="UP000002630"/>
    </source>
</evidence>
<evidence type="ECO:0000256" key="1">
    <source>
        <dbReference type="SAM" id="MobiDB-lite"/>
    </source>
</evidence>
<feature type="region of interest" description="Disordered" evidence="1">
    <location>
        <begin position="468"/>
        <end position="490"/>
    </location>
</feature>
<dbReference type="InterPro" id="IPR008030">
    <property type="entry name" value="NmrA-like"/>
</dbReference>
<evidence type="ECO:0000259" key="2">
    <source>
        <dbReference type="Pfam" id="PF05368"/>
    </source>
</evidence>
<keyword evidence="6" id="KW-1185">Reference proteome</keyword>
<dbReference type="PANTHER" id="PTHR15020">
    <property type="entry name" value="FLAVIN REDUCTASE-RELATED"/>
    <property type="match status" value="1"/>
</dbReference>
<dbReference type="AlphaFoldDB" id="D7G0B1"/>
<evidence type="ECO:0008006" key="7">
    <source>
        <dbReference type="Google" id="ProtNLM"/>
    </source>
</evidence>
<dbReference type="InterPro" id="IPR013857">
    <property type="entry name" value="NADH-UbQ_OxRdtase-assoc_prot30"/>
</dbReference>
<dbReference type="Proteomes" id="UP000002630">
    <property type="component" value="Linkage Group LG15"/>
</dbReference>
<evidence type="ECO:0000259" key="3">
    <source>
        <dbReference type="Pfam" id="PF08547"/>
    </source>
</evidence>
<dbReference type="OrthoDB" id="10254221at2759"/>
<reference evidence="5 6" key="1">
    <citation type="journal article" date="2010" name="Nature">
        <title>The Ectocarpus genome and the independent evolution of multicellularity in brown algae.</title>
        <authorList>
            <person name="Cock J.M."/>
            <person name="Sterck L."/>
            <person name="Rouze P."/>
            <person name="Scornet D."/>
            <person name="Allen A.E."/>
            <person name="Amoutzias G."/>
            <person name="Anthouard V."/>
            <person name="Artiguenave F."/>
            <person name="Aury J.M."/>
            <person name="Badger J.H."/>
            <person name="Beszteri B."/>
            <person name="Billiau K."/>
            <person name="Bonnet E."/>
            <person name="Bothwell J.H."/>
            <person name="Bowler C."/>
            <person name="Boyen C."/>
            <person name="Brownlee C."/>
            <person name="Carrano C.J."/>
            <person name="Charrier B."/>
            <person name="Cho G.Y."/>
            <person name="Coelho S.M."/>
            <person name="Collen J."/>
            <person name="Corre E."/>
            <person name="Da Silva C."/>
            <person name="Delage L."/>
            <person name="Delaroque N."/>
            <person name="Dittami S.M."/>
            <person name="Doulbeau S."/>
            <person name="Elias M."/>
            <person name="Farnham G."/>
            <person name="Gachon C.M."/>
            <person name="Gschloessl B."/>
            <person name="Heesch S."/>
            <person name="Jabbari K."/>
            <person name="Jubin C."/>
            <person name="Kawai H."/>
            <person name="Kimura K."/>
            <person name="Kloareg B."/>
            <person name="Kupper F.C."/>
            <person name="Lang D."/>
            <person name="Le Bail A."/>
            <person name="Leblanc C."/>
            <person name="Lerouge P."/>
            <person name="Lohr M."/>
            <person name="Lopez P.J."/>
            <person name="Martens C."/>
            <person name="Maumus F."/>
            <person name="Michel G."/>
            <person name="Miranda-Saavedra D."/>
            <person name="Morales J."/>
            <person name="Moreau H."/>
            <person name="Motomura T."/>
            <person name="Nagasato C."/>
            <person name="Napoli C.A."/>
            <person name="Nelson D.R."/>
            <person name="Nyvall-Collen P."/>
            <person name="Peters A.F."/>
            <person name="Pommier C."/>
            <person name="Potin P."/>
            <person name="Poulain J."/>
            <person name="Quesneville H."/>
            <person name="Read B."/>
            <person name="Rensing S.A."/>
            <person name="Ritter A."/>
            <person name="Rousvoal S."/>
            <person name="Samanta M."/>
            <person name="Samson G."/>
            <person name="Schroeder D.C."/>
            <person name="Segurens B."/>
            <person name="Strittmatter M."/>
            <person name="Tonon T."/>
            <person name="Tregear J.W."/>
            <person name="Valentin K."/>
            <person name="von Dassow P."/>
            <person name="Yamagishi T."/>
            <person name="Van de Peer Y."/>
            <person name="Wincker P."/>
        </authorList>
    </citation>
    <scope>NUCLEOTIDE SEQUENCE [LARGE SCALE GENOMIC DNA]</scope>
    <source>
        <strain evidence="6">Ec32 / CCAP1310/4</strain>
    </source>
</reference>